<keyword evidence="2" id="KW-0479">Metal-binding</keyword>
<dbReference type="OrthoDB" id="9792335at2"/>
<dbReference type="GO" id="GO:0046872">
    <property type="term" value="F:metal ion binding"/>
    <property type="evidence" value="ECO:0007669"/>
    <property type="project" value="UniProtKB-KW"/>
</dbReference>
<dbReference type="InterPro" id="IPR011650">
    <property type="entry name" value="Peptidase_M20_dimer"/>
</dbReference>
<protein>
    <submittedName>
        <fullName evidence="6">YgeY family selenium metabolism-linked hydrolase</fullName>
    </submittedName>
</protein>
<proteinExistence type="predicted"/>
<evidence type="ECO:0000256" key="1">
    <source>
        <dbReference type="ARBA" id="ARBA00001947"/>
    </source>
</evidence>
<dbReference type="InterPro" id="IPR001261">
    <property type="entry name" value="ArgE/DapE_CS"/>
</dbReference>
<dbReference type="InterPro" id="IPR036264">
    <property type="entry name" value="Bact_exopeptidase_dim_dom"/>
</dbReference>
<dbReference type="Pfam" id="PF01546">
    <property type="entry name" value="Peptidase_M20"/>
    <property type="match status" value="1"/>
</dbReference>
<keyword evidence="7" id="KW-1185">Reference proteome</keyword>
<dbReference type="Proteomes" id="UP000250369">
    <property type="component" value="Unassembled WGS sequence"/>
</dbReference>
<dbReference type="SUPFAM" id="SSF53187">
    <property type="entry name" value="Zn-dependent exopeptidases"/>
    <property type="match status" value="1"/>
</dbReference>
<comment type="cofactor">
    <cofactor evidence="1">
        <name>Zn(2+)</name>
        <dbReference type="ChEBI" id="CHEBI:29105"/>
    </cofactor>
</comment>
<dbReference type="AlphaFoldDB" id="A0A329M6M1"/>
<dbReference type="NCBIfam" id="NF009555">
    <property type="entry name" value="PRK13004.1"/>
    <property type="match status" value="1"/>
</dbReference>
<dbReference type="GO" id="GO:0016787">
    <property type="term" value="F:hydrolase activity"/>
    <property type="evidence" value="ECO:0007669"/>
    <property type="project" value="UniProtKB-KW"/>
</dbReference>
<dbReference type="RefSeq" id="WP_113034680.1">
    <property type="nucleotide sequence ID" value="NZ_QMFB01000023.1"/>
</dbReference>
<organism evidence="6 7">
    <name type="scientific">Paenibacillus contaminans</name>
    <dbReference type="NCBI Taxonomy" id="450362"/>
    <lineage>
        <taxon>Bacteria</taxon>
        <taxon>Bacillati</taxon>
        <taxon>Bacillota</taxon>
        <taxon>Bacilli</taxon>
        <taxon>Bacillales</taxon>
        <taxon>Paenibacillaceae</taxon>
        <taxon>Paenibacillus</taxon>
    </lineage>
</organism>
<evidence type="ECO:0000256" key="4">
    <source>
        <dbReference type="ARBA" id="ARBA00022833"/>
    </source>
</evidence>
<dbReference type="PANTHER" id="PTHR43808">
    <property type="entry name" value="ACETYLORNITHINE DEACETYLASE"/>
    <property type="match status" value="1"/>
</dbReference>
<accession>A0A329M6M1</accession>
<reference evidence="6 7" key="1">
    <citation type="journal article" date="2009" name="Int. J. Syst. Evol. Microbiol.">
        <title>Paenibacillus contaminans sp. nov., isolated from a contaminated laboratory plate.</title>
        <authorList>
            <person name="Chou J.H."/>
            <person name="Lee J.H."/>
            <person name="Lin M.C."/>
            <person name="Chang P.S."/>
            <person name="Arun A.B."/>
            <person name="Young C.C."/>
            <person name="Chen W.M."/>
        </authorList>
    </citation>
    <scope>NUCLEOTIDE SEQUENCE [LARGE SCALE GENOMIC DNA]</scope>
    <source>
        <strain evidence="6 7">CKOBP-6</strain>
    </source>
</reference>
<evidence type="ECO:0000256" key="3">
    <source>
        <dbReference type="ARBA" id="ARBA00022801"/>
    </source>
</evidence>
<dbReference type="EMBL" id="QMFB01000023">
    <property type="protein sequence ID" value="RAV15561.1"/>
    <property type="molecule type" value="Genomic_DNA"/>
</dbReference>
<keyword evidence="3 6" id="KW-0378">Hydrolase</keyword>
<feature type="domain" description="Peptidase M20 dimerisation" evidence="5">
    <location>
        <begin position="169"/>
        <end position="268"/>
    </location>
</feature>
<dbReference type="PROSITE" id="PS00758">
    <property type="entry name" value="ARGE_DAPE_CPG2_1"/>
    <property type="match status" value="1"/>
</dbReference>
<dbReference type="Pfam" id="PF07687">
    <property type="entry name" value="M20_dimer"/>
    <property type="match status" value="1"/>
</dbReference>
<name>A0A329M6M1_9BACL</name>
<dbReference type="SUPFAM" id="SSF55031">
    <property type="entry name" value="Bacterial exopeptidase dimerisation domain"/>
    <property type="match status" value="1"/>
</dbReference>
<dbReference type="Gene3D" id="3.30.70.360">
    <property type="match status" value="1"/>
</dbReference>
<comment type="caution">
    <text evidence="6">The sequence shown here is derived from an EMBL/GenBank/DDBJ whole genome shotgun (WGS) entry which is preliminary data.</text>
</comment>
<dbReference type="InterPro" id="IPR002933">
    <property type="entry name" value="Peptidase_M20"/>
</dbReference>
<dbReference type="Gene3D" id="3.40.630.10">
    <property type="entry name" value="Zn peptidases"/>
    <property type="match status" value="1"/>
</dbReference>
<dbReference type="InterPro" id="IPR050072">
    <property type="entry name" value="Peptidase_M20A"/>
</dbReference>
<evidence type="ECO:0000313" key="7">
    <source>
        <dbReference type="Proteomes" id="UP000250369"/>
    </source>
</evidence>
<evidence type="ECO:0000259" key="5">
    <source>
        <dbReference type="Pfam" id="PF07687"/>
    </source>
</evidence>
<keyword evidence="4" id="KW-0862">Zinc</keyword>
<sequence length="391" mass="42171">MITREDELIQFCRELVAIESLSGAEQKAAEAIRLKMTELGFDEAWIDPNGSVIGKISGGLPGPSILFDGHIDTVPVSDPSKWTFDPFGGEIDNGKIYGRGTSDMKGAVAAMVFAAAELKRGGGQWPGDIYVSGTVYEEVFEGVSLKTVMDAVRPDLVVIGESTGLNLNIGQRGRAEIRVQAYGQTAHSSNPQFGVNAITGMLPFLNNLALLPPKEHVQLGQGISVVTDIISSPYPGKSVVPDQCTVTIDRRLLVGEDEQSVLEEYRRMSEAGVDITLAEQSLPCYTGVVLSSKRFYPAWLMEVDHPYVLMSLKALHKAGIQSKIGSYQFCTNGSYSAGIASVPTVGFGPSYEHMAHIVDEYVEINQLIRAAEGYYAMAKAFSLQSGGIAHV</sequence>
<evidence type="ECO:0000313" key="6">
    <source>
        <dbReference type="EMBL" id="RAV15561.1"/>
    </source>
</evidence>
<evidence type="ECO:0000256" key="2">
    <source>
        <dbReference type="ARBA" id="ARBA00022723"/>
    </source>
</evidence>
<gene>
    <name evidence="6" type="ORF">DQG23_29715</name>
</gene>